<dbReference type="Proteomes" id="UP000265614">
    <property type="component" value="Unassembled WGS sequence"/>
</dbReference>
<dbReference type="Pfam" id="PF13646">
    <property type="entry name" value="HEAT_2"/>
    <property type="match status" value="1"/>
</dbReference>
<gene>
    <name evidence="5" type="ORF">D5H78_16150</name>
</gene>
<evidence type="ECO:0000313" key="5">
    <source>
        <dbReference type="EMBL" id="RJK93844.1"/>
    </source>
</evidence>
<feature type="domain" description="Sulfatase N-terminal" evidence="4">
    <location>
        <begin position="40"/>
        <end position="309"/>
    </location>
</feature>
<proteinExistence type="inferred from homology"/>
<sequence>MTDTDVSRRSLLAAGGAGLLAAATTATAGAAAAAPPRGRPNVLWLLSEDNNPYLGAYGDPVARTPVLDALAEEGIVFETAYSPAPVCAPSRFSYLTGMYAESCGPAHHMRALGEWPERFASVPEHLRAAGYYATNNVKTDYNTAVDPATLWDESSATAHWRGRPEGAPFFAVFTDMTTHESSQFGAADGATDPRDVSVPAYLPDTPEVRADIAHYYDRMAVMDANVGKRLAELEADGLAEDTIVVYSADNGGVLPLSKRFATEDGLHVPLVVRVPEKWRHLAPRPPGSREDAPVDGVDIPATILAVCGVRVPDNFHGRSFLGRRPDRREFAFGQRSRMDERYDLQRTARDERYVYVRNYMPHRPYGQSMGYMWQQRSYQVWEQLHLEGRLDEVQERFWDPKEPEELYDVLRDPDCVRNLAGSERHRPRLRRMRRALDEHLLATNDNGFIPEGHPLEGYDDSRVPGAYPLGHVMRVAAMAAERDPANLPHLLDELGDDHEVVRYWAATGLLVLGGDAAPAVQEMARVLAEEESVAVRIPVAEALARLGHPFHAVRFLAETLDGHEDPRVRLQALNALTWVGTAALPYRDVVARAAEHPDEYLRNAGRYLGFVLDGTYTPTSPVFGGF</sequence>
<organism evidence="5 6">
    <name type="scientific">Vallicoccus soli</name>
    <dbReference type="NCBI Taxonomy" id="2339232"/>
    <lineage>
        <taxon>Bacteria</taxon>
        <taxon>Bacillati</taxon>
        <taxon>Actinomycetota</taxon>
        <taxon>Actinomycetes</taxon>
        <taxon>Motilibacterales</taxon>
        <taxon>Vallicoccaceae</taxon>
        <taxon>Vallicoccus</taxon>
    </lineage>
</organism>
<dbReference type="AlphaFoldDB" id="A0A3A3YVE9"/>
<dbReference type="PANTHER" id="PTHR42693">
    <property type="entry name" value="ARYLSULFATASE FAMILY MEMBER"/>
    <property type="match status" value="1"/>
</dbReference>
<dbReference type="EMBL" id="QZEZ01000008">
    <property type="protein sequence ID" value="RJK93844.1"/>
    <property type="molecule type" value="Genomic_DNA"/>
</dbReference>
<evidence type="ECO:0000256" key="3">
    <source>
        <dbReference type="SAM" id="SignalP"/>
    </source>
</evidence>
<dbReference type="PANTHER" id="PTHR42693:SF53">
    <property type="entry name" value="ENDO-4-O-SULFATASE"/>
    <property type="match status" value="1"/>
</dbReference>
<keyword evidence="3" id="KW-0732">Signal</keyword>
<dbReference type="GO" id="GO:0004065">
    <property type="term" value="F:arylsulfatase activity"/>
    <property type="evidence" value="ECO:0007669"/>
    <property type="project" value="TreeGrafter"/>
</dbReference>
<reference evidence="5 6" key="1">
    <citation type="submission" date="2018-09" db="EMBL/GenBank/DDBJ databases">
        <title>YIM 75000 draft genome.</title>
        <authorList>
            <person name="Tang S."/>
            <person name="Feng Y."/>
        </authorList>
    </citation>
    <scope>NUCLEOTIDE SEQUENCE [LARGE SCALE GENOMIC DNA]</scope>
    <source>
        <strain evidence="5 6">YIM 75000</strain>
    </source>
</reference>
<feature type="signal peptide" evidence="3">
    <location>
        <begin position="1"/>
        <end position="28"/>
    </location>
</feature>
<dbReference type="InterPro" id="IPR011989">
    <property type="entry name" value="ARM-like"/>
</dbReference>
<dbReference type="CDD" id="cd16027">
    <property type="entry name" value="SGSH"/>
    <property type="match status" value="1"/>
</dbReference>
<evidence type="ECO:0000313" key="6">
    <source>
        <dbReference type="Proteomes" id="UP000265614"/>
    </source>
</evidence>
<feature type="chain" id="PRO_5039370275" evidence="3">
    <location>
        <begin position="29"/>
        <end position="626"/>
    </location>
</feature>
<dbReference type="SUPFAM" id="SSF48371">
    <property type="entry name" value="ARM repeat"/>
    <property type="match status" value="1"/>
</dbReference>
<comment type="similarity">
    <text evidence="1">Belongs to the sulfatase family.</text>
</comment>
<dbReference type="InterPro" id="IPR000917">
    <property type="entry name" value="Sulfatase_N"/>
</dbReference>
<comment type="caution">
    <text evidence="5">The sequence shown here is derived from an EMBL/GenBank/DDBJ whole genome shotgun (WGS) entry which is preliminary data.</text>
</comment>
<dbReference type="Gene3D" id="1.25.10.10">
    <property type="entry name" value="Leucine-rich Repeat Variant"/>
    <property type="match status" value="1"/>
</dbReference>
<dbReference type="PROSITE" id="PS51318">
    <property type="entry name" value="TAT"/>
    <property type="match status" value="1"/>
</dbReference>
<dbReference type="Gene3D" id="3.40.720.10">
    <property type="entry name" value="Alkaline Phosphatase, subunit A"/>
    <property type="match status" value="1"/>
</dbReference>
<evidence type="ECO:0000256" key="2">
    <source>
        <dbReference type="ARBA" id="ARBA00022801"/>
    </source>
</evidence>
<dbReference type="InterPro" id="IPR050738">
    <property type="entry name" value="Sulfatase"/>
</dbReference>
<evidence type="ECO:0000259" key="4">
    <source>
        <dbReference type="Pfam" id="PF00884"/>
    </source>
</evidence>
<accession>A0A3A3YVE9</accession>
<keyword evidence="6" id="KW-1185">Reference proteome</keyword>
<dbReference type="InterPro" id="IPR017850">
    <property type="entry name" value="Alkaline_phosphatase_core_sf"/>
</dbReference>
<name>A0A3A3YVE9_9ACTN</name>
<dbReference type="InterPro" id="IPR016024">
    <property type="entry name" value="ARM-type_fold"/>
</dbReference>
<evidence type="ECO:0000256" key="1">
    <source>
        <dbReference type="ARBA" id="ARBA00008779"/>
    </source>
</evidence>
<dbReference type="InterPro" id="IPR006311">
    <property type="entry name" value="TAT_signal"/>
</dbReference>
<dbReference type="SUPFAM" id="SSF53649">
    <property type="entry name" value="Alkaline phosphatase-like"/>
    <property type="match status" value="1"/>
</dbReference>
<protein>
    <submittedName>
        <fullName evidence="5">Sulfatase</fullName>
    </submittedName>
</protein>
<dbReference type="Pfam" id="PF00884">
    <property type="entry name" value="Sulfatase"/>
    <property type="match status" value="1"/>
</dbReference>
<keyword evidence="2" id="KW-0378">Hydrolase</keyword>
<dbReference type="OrthoDB" id="9777306at2"/>
<dbReference type="RefSeq" id="WP_119951515.1">
    <property type="nucleotide sequence ID" value="NZ_QZEZ01000008.1"/>
</dbReference>